<keyword evidence="8" id="KW-0028">Amino-acid biosynthesis</keyword>
<feature type="active site" description="Proton donor" evidence="8 9">
    <location>
        <position position="106"/>
    </location>
</feature>
<evidence type="ECO:0000256" key="3">
    <source>
        <dbReference type="ARBA" id="ARBA00004902"/>
    </source>
</evidence>
<protein>
    <recommendedName>
        <fullName evidence="6 8">3-dehydroquinate dehydratase</fullName>
        <shortName evidence="8">3-dehydroquinase</shortName>
        <ecNumber evidence="6 8">4.2.1.10</ecNumber>
    </recommendedName>
    <alternativeName>
        <fullName evidence="8">Type II DHQase</fullName>
    </alternativeName>
</protein>
<comment type="pathway">
    <text evidence="3 8">Metabolic intermediate biosynthesis; chorismate biosynthesis; chorismate from D-erythrose 4-phosphate and phosphoenolpyruvate: step 3/7.</text>
</comment>
<evidence type="ECO:0000313" key="12">
    <source>
        <dbReference type="EMBL" id="MBC8360343.1"/>
    </source>
</evidence>
<evidence type="ECO:0000256" key="2">
    <source>
        <dbReference type="ARBA" id="ARBA00003924"/>
    </source>
</evidence>
<dbReference type="GO" id="GO:0019631">
    <property type="term" value="P:quinate catabolic process"/>
    <property type="evidence" value="ECO:0007669"/>
    <property type="project" value="TreeGrafter"/>
</dbReference>
<dbReference type="UniPathway" id="UPA00053">
    <property type="reaction ID" value="UER00086"/>
</dbReference>
<dbReference type="GO" id="GO:0009423">
    <property type="term" value="P:chorismate biosynthetic process"/>
    <property type="evidence" value="ECO:0007669"/>
    <property type="project" value="UniProtKB-UniRule"/>
</dbReference>
<comment type="function">
    <text evidence="2 8">Catalyzes a trans-dehydration via an enolate intermediate.</text>
</comment>
<dbReference type="EMBL" id="JACNJH010000083">
    <property type="protein sequence ID" value="MBC8360343.1"/>
    <property type="molecule type" value="Genomic_DNA"/>
</dbReference>
<dbReference type="PANTHER" id="PTHR21272:SF3">
    <property type="entry name" value="CATABOLIC 3-DEHYDROQUINASE"/>
    <property type="match status" value="1"/>
</dbReference>
<dbReference type="HAMAP" id="MF_00169">
    <property type="entry name" value="AroQ"/>
    <property type="match status" value="1"/>
</dbReference>
<dbReference type="InterPro" id="IPR001874">
    <property type="entry name" value="DHquinase_II"/>
</dbReference>
<dbReference type="InterPro" id="IPR018509">
    <property type="entry name" value="DHquinase_II_CS"/>
</dbReference>
<evidence type="ECO:0000256" key="4">
    <source>
        <dbReference type="ARBA" id="ARBA00011037"/>
    </source>
</evidence>
<keyword evidence="7 8" id="KW-0456">Lyase</keyword>
<feature type="binding site" evidence="8 10">
    <location>
        <begin position="107"/>
        <end position="108"/>
    </location>
    <ligand>
        <name>substrate</name>
    </ligand>
</feature>
<feature type="site" description="Transition state stabilizer" evidence="8 11">
    <location>
        <position position="24"/>
    </location>
</feature>
<dbReference type="GO" id="GO:0008652">
    <property type="term" value="P:amino acid biosynthetic process"/>
    <property type="evidence" value="ECO:0007669"/>
    <property type="project" value="UniProtKB-KW"/>
</dbReference>
<proteinExistence type="inferred from homology"/>
<feature type="binding site" evidence="8 10">
    <location>
        <position position="93"/>
    </location>
    <ligand>
        <name>substrate</name>
    </ligand>
</feature>
<dbReference type="InterPro" id="IPR036441">
    <property type="entry name" value="DHquinase_II_sf"/>
</dbReference>
<name>A0A8J6NTJ1_9BACT</name>
<feature type="binding site" evidence="8 10">
    <location>
        <position position="86"/>
    </location>
    <ligand>
        <name>substrate</name>
    </ligand>
</feature>
<evidence type="ECO:0000256" key="10">
    <source>
        <dbReference type="PIRSR" id="PIRSR001399-2"/>
    </source>
</evidence>
<dbReference type="PANTHER" id="PTHR21272">
    <property type="entry name" value="CATABOLIC 3-DEHYDROQUINASE"/>
    <property type="match status" value="1"/>
</dbReference>
<comment type="similarity">
    <text evidence="4 8">Belongs to the type-II 3-dehydroquinase family.</text>
</comment>
<dbReference type="CDD" id="cd00466">
    <property type="entry name" value="DHQase_II"/>
    <property type="match status" value="1"/>
</dbReference>
<reference evidence="12 13" key="1">
    <citation type="submission" date="2020-08" db="EMBL/GenBank/DDBJ databases">
        <title>Bridging the membrane lipid divide: bacteria of the FCB group superphylum have the potential to synthesize archaeal ether lipids.</title>
        <authorList>
            <person name="Villanueva L."/>
            <person name="Von Meijenfeldt F.A.B."/>
            <person name="Westbye A.B."/>
            <person name="Yadav S."/>
            <person name="Hopmans E.C."/>
            <person name="Dutilh B.E."/>
            <person name="Sinninghe Damste J.S."/>
        </authorList>
    </citation>
    <scope>NUCLEOTIDE SEQUENCE [LARGE SCALE GENOMIC DNA]</scope>
    <source>
        <strain evidence="12">NIOZ-UU30</strain>
    </source>
</reference>
<dbReference type="Pfam" id="PF01220">
    <property type="entry name" value="DHquinase_II"/>
    <property type="match status" value="1"/>
</dbReference>
<feature type="binding site" evidence="8 10">
    <location>
        <position position="117"/>
    </location>
    <ligand>
        <name>substrate</name>
    </ligand>
</feature>
<evidence type="ECO:0000256" key="8">
    <source>
        <dbReference type="HAMAP-Rule" id="MF_00169"/>
    </source>
</evidence>
<dbReference type="Gene3D" id="3.40.50.9100">
    <property type="entry name" value="Dehydroquinase, class II"/>
    <property type="match status" value="1"/>
</dbReference>
<evidence type="ECO:0000313" key="13">
    <source>
        <dbReference type="Proteomes" id="UP000603434"/>
    </source>
</evidence>
<evidence type="ECO:0000256" key="6">
    <source>
        <dbReference type="ARBA" id="ARBA00012060"/>
    </source>
</evidence>
<comment type="catalytic activity">
    <reaction evidence="1 8">
        <text>3-dehydroquinate = 3-dehydroshikimate + H2O</text>
        <dbReference type="Rhea" id="RHEA:21096"/>
        <dbReference type="ChEBI" id="CHEBI:15377"/>
        <dbReference type="ChEBI" id="CHEBI:16630"/>
        <dbReference type="ChEBI" id="CHEBI:32364"/>
        <dbReference type="EC" id="4.2.1.10"/>
    </reaction>
</comment>
<dbReference type="NCBIfam" id="TIGR01088">
    <property type="entry name" value="aroQ"/>
    <property type="match status" value="1"/>
</dbReference>
<dbReference type="PIRSF" id="PIRSF001399">
    <property type="entry name" value="DHquinase_II"/>
    <property type="match status" value="1"/>
</dbReference>
<dbReference type="PROSITE" id="PS01029">
    <property type="entry name" value="DEHYDROQUINASE_II"/>
    <property type="match status" value="1"/>
</dbReference>
<comment type="subunit">
    <text evidence="5 8">Homododecamer.</text>
</comment>
<evidence type="ECO:0000256" key="11">
    <source>
        <dbReference type="PIRSR" id="PIRSR001399-3"/>
    </source>
</evidence>
<dbReference type="NCBIfam" id="NF003806">
    <property type="entry name" value="PRK05395.1-3"/>
    <property type="match status" value="1"/>
</dbReference>
<dbReference type="AlphaFoldDB" id="A0A8J6NTJ1"/>
<organism evidence="12 13">
    <name type="scientific">Candidatus Desulfatibia profunda</name>
    <dbReference type="NCBI Taxonomy" id="2841695"/>
    <lineage>
        <taxon>Bacteria</taxon>
        <taxon>Pseudomonadati</taxon>
        <taxon>Thermodesulfobacteriota</taxon>
        <taxon>Desulfobacteria</taxon>
        <taxon>Desulfobacterales</taxon>
        <taxon>Desulfobacterales incertae sedis</taxon>
        <taxon>Candidatus Desulfatibia</taxon>
    </lineage>
</organism>
<dbReference type="SUPFAM" id="SSF52304">
    <property type="entry name" value="Type II 3-dehydroquinate dehydratase"/>
    <property type="match status" value="1"/>
</dbReference>
<evidence type="ECO:0000256" key="1">
    <source>
        <dbReference type="ARBA" id="ARBA00001864"/>
    </source>
</evidence>
<dbReference type="NCBIfam" id="NF003805">
    <property type="entry name" value="PRK05395.1-2"/>
    <property type="match status" value="1"/>
</dbReference>
<comment type="caution">
    <text evidence="12">The sequence shown here is derived from an EMBL/GenBank/DDBJ whole genome shotgun (WGS) entry which is preliminary data.</text>
</comment>
<dbReference type="GO" id="GO:0009073">
    <property type="term" value="P:aromatic amino acid family biosynthetic process"/>
    <property type="evidence" value="ECO:0007669"/>
    <property type="project" value="UniProtKB-KW"/>
</dbReference>
<dbReference type="Proteomes" id="UP000603434">
    <property type="component" value="Unassembled WGS sequence"/>
</dbReference>
<keyword evidence="8" id="KW-0057">Aromatic amino acid biosynthesis</keyword>
<evidence type="ECO:0000256" key="9">
    <source>
        <dbReference type="PIRSR" id="PIRSR001399-1"/>
    </source>
</evidence>
<dbReference type="GO" id="GO:0003855">
    <property type="term" value="F:3-dehydroquinate dehydratase activity"/>
    <property type="evidence" value="ECO:0007669"/>
    <property type="project" value="UniProtKB-UniRule"/>
</dbReference>
<evidence type="ECO:0000256" key="7">
    <source>
        <dbReference type="ARBA" id="ARBA00023239"/>
    </source>
</evidence>
<gene>
    <name evidence="8 12" type="primary">aroQ</name>
    <name evidence="12" type="ORF">H8E23_02945</name>
</gene>
<accession>A0A8J6NTJ1</accession>
<dbReference type="NCBIfam" id="NF003807">
    <property type="entry name" value="PRK05395.1-4"/>
    <property type="match status" value="1"/>
</dbReference>
<dbReference type="EC" id="4.2.1.10" evidence="6 8"/>
<dbReference type="NCBIfam" id="NF003804">
    <property type="entry name" value="PRK05395.1-1"/>
    <property type="match status" value="1"/>
</dbReference>
<feature type="active site" description="Proton acceptor" evidence="8 9">
    <location>
        <position position="29"/>
    </location>
</feature>
<evidence type="ECO:0000256" key="5">
    <source>
        <dbReference type="ARBA" id="ARBA00011193"/>
    </source>
</evidence>
<feature type="binding site" evidence="8 10">
    <location>
        <position position="80"/>
    </location>
    <ligand>
        <name>substrate</name>
    </ligand>
</feature>
<sequence length="151" mass="16666">MVQNKGTPKVLVIHGPNLNMLGKREPEIYGATTLEAINSYLKELGEKLELEVEFFQSNHEGAIVEKIQKAAQQQNGLIINPAAYTHTSIAIRDALLLLDIPVIEVHLSNIYKREPFRHKSMISDVVTAQITGFGAQGYTMALEALGAMIKP</sequence>